<accession>A0A0D2GC77</accession>
<proteinExistence type="predicted"/>
<keyword evidence="2" id="KW-1185">Reference proteome</keyword>
<dbReference type="VEuPathDB" id="FungiDB:Z517_11111"/>
<name>A0A0D2GC77_9EURO</name>
<protein>
    <recommendedName>
        <fullName evidence="3">SnoaL-like domain-containing protein</fullName>
    </recommendedName>
</protein>
<dbReference type="Proteomes" id="UP000053029">
    <property type="component" value="Unassembled WGS sequence"/>
</dbReference>
<sequence length="168" mass="18589">MSYVTKETVWPSALALDDKVKALVTLFYELADNTGPEAGPRMANEVFTSTGKFVASHAAFSGREEITRCRDNAWGDITARNHRITHVFVNDKQGRDLVLLGVAKMDFATGKVVETDFGAHVVLEDVDGEPRVALMQVYAVSFFSPFAPRINFSRGPDRPRRRSGILAN</sequence>
<organism evidence="1 2">
    <name type="scientific">Fonsecaea pedrosoi CBS 271.37</name>
    <dbReference type="NCBI Taxonomy" id="1442368"/>
    <lineage>
        <taxon>Eukaryota</taxon>
        <taxon>Fungi</taxon>
        <taxon>Dikarya</taxon>
        <taxon>Ascomycota</taxon>
        <taxon>Pezizomycotina</taxon>
        <taxon>Eurotiomycetes</taxon>
        <taxon>Chaetothyriomycetidae</taxon>
        <taxon>Chaetothyriales</taxon>
        <taxon>Herpotrichiellaceae</taxon>
        <taxon>Fonsecaea</taxon>
    </lineage>
</organism>
<gene>
    <name evidence="1" type="ORF">Z517_11111</name>
</gene>
<dbReference type="OrthoDB" id="3468019at2759"/>
<dbReference type="AlphaFoldDB" id="A0A0D2GC77"/>
<reference evidence="1 2" key="1">
    <citation type="submission" date="2015-01" db="EMBL/GenBank/DDBJ databases">
        <title>The Genome Sequence of Fonsecaea pedrosoi CBS 271.37.</title>
        <authorList>
            <consortium name="The Broad Institute Genomics Platform"/>
            <person name="Cuomo C."/>
            <person name="de Hoog S."/>
            <person name="Gorbushina A."/>
            <person name="Stielow B."/>
            <person name="Teixiera M."/>
            <person name="Abouelleil A."/>
            <person name="Chapman S.B."/>
            <person name="Priest M."/>
            <person name="Young S.K."/>
            <person name="Wortman J."/>
            <person name="Nusbaum C."/>
            <person name="Birren B."/>
        </authorList>
    </citation>
    <scope>NUCLEOTIDE SEQUENCE [LARGE SCALE GENOMIC DNA]</scope>
    <source>
        <strain evidence="1 2">CBS 271.37</strain>
    </source>
</reference>
<dbReference type="InterPro" id="IPR032710">
    <property type="entry name" value="NTF2-like_dom_sf"/>
</dbReference>
<dbReference type="RefSeq" id="XP_013280173.1">
    <property type="nucleotide sequence ID" value="XM_013424719.1"/>
</dbReference>
<evidence type="ECO:0000313" key="1">
    <source>
        <dbReference type="EMBL" id="KIW76365.1"/>
    </source>
</evidence>
<dbReference type="GeneID" id="25310601"/>
<evidence type="ECO:0000313" key="2">
    <source>
        <dbReference type="Proteomes" id="UP000053029"/>
    </source>
</evidence>
<dbReference type="SUPFAM" id="SSF54427">
    <property type="entry name" value="NTF2-like"/>
    <property type="match status" value="1"/>
</dbReference>
<evidence type="ECO:0008006" key="3">
    <source>
        <dbReference type="Google" id="ProtNLM"/>
    </source>
</evidence>
<dbReference type="EMBL" id="KN846975">
    <property type="protein sequence ID" value="KIW76365.1"/>
    <property type="molecule type" value="Genomic_DNA"/>
</dbReference>
<dbReference type="HOGENOM" id="CLU_107714_1_0_1"/>